<evidence type="ECO:0000313" key="3">
    <source>
        <dbReference type="Proteomes" id="UP000562682"/>
    </source>
</evidence>
<name>A0A8H5SYY4_9HYPO</name>
<keyword evidence="3" id="KW-1185">Reference proteome</keyword>
<comment type="caution">
    <text evidence="2">The sequence shown here is derived from an EMBL/GenBank/DDBJ whole genome shotgun (WGS) entry which is preliminary data.</text>
</comment>
<reference evidence="2 3" key="1">
    <citation type="submission" date="2020-05" db="EMBL/GenBank/DDBJ databases">
        <title>Identification and distribution of gene clusters putatively required for synthesis of sphingolipid metabolism inhibitors in phylogenetically diverse species of the filamentous fungus Fusarium.</title>
        <authorList>
            <person name="Kim H.-S."/>
            <person name="Busman M."/>
            <person name="Brown D.W."/>
            <person name="Divon H."/>
            <person name="Uhlig S."/>
            <person name="Proctor R.H."/>
        </authorList>
    </citation>
    <scope>NUCLEOTIDE SEQUENCE [LARGE SCALE GENOMIC DNA]</scope>
    <source>
        <strain evidence="2 3">NRRL 25311</strain>
    </source>
</reference>
<evidence type="ECO:0000313" key="2">
    <source>
        <dbReference type="EMBL" id="KAF5660237.1"/>
    </source>
</evidence>
<dbReference type="AlphaFoldDB" id="A0A8H5SYY4"/>
<protein>
    <submittedName>
        <fullName evidence="2">Uncharacterized protein</fullName>
    </submittedName>
</protein>
<gene>
    <name evidence="2" type="ORF">FDENT_13782</name>
</gene>
<sequence length="136" mass="15248">MSGAGGFYKYRCKYFYTHNCPNWVWVNNAPCASCLADGRDNEEPSLPSWGLSRDIVVPQVLDGILQYTLMELVAPSEPGDDWTLRDKASRPPPSIPVTSAMPGAQKRHPLRGFLQLRHEDARAGNNNRLAKTELDY</sequence>
<dbReference type="EMBL" id="JAAOAK010000594">
    <property type="protein sequence ID" value="KAF5660237.1"/>
    <property type="molecule type" value="Genomic_DNA"/>
</dbReference>
<proteinExistence type="predicted"/>
<feature type="region of interest" description="Disordered" evidence="1">
    <location>
        <begin position="78"/>
        <end position="108"/>
    </location>
</feature>
<accession>A0A8H5SYY4</accession>
<organism evidence="2 3">
    <name type="scientific">Fusarium denticulatum</name>
    <dbReference type="NCBI Taxonomy" id="48507"/>
    <lineage>
        <taxon>Eukaryota</taxon>
        <taxon>Fungi</taxon>
        <taxon>Dikarya</taxon>
        <taxon>Ascomycota</taxon>
        <taxon>Pezizomycotina</taxon>
        <taxon>Sordariomycetes</taxon>
        <taxon>Hypocreomycetidae</taxon>
        <taxon>Hypocreales</taxon>
        <taxon>Nectriaceae</taxon>
        <taxon>Fusarium</taxon>
        <taxon>Fusarium fujikuroi species complex</taxon>
    </lineage>
</organism>
<dbReference type="Proteomes" id="UP000562682">
    <property type="component" value="Unassembled WGS sequence"/>
</dbReference>
<evidence type="ECO:0000256" key="1">
    <source>
        <dbReference type="SAM" id="MobiDB-lite"/>
    </source>
</evidence>